<evidence type="ECO:0000256" key="2">
    <source>
        <dbReference type="ARBA" id="ARBA00022448"/>
    </source>
</evidence>
<keyword evidence="2 7" id="KW-0813">Transport</keyword>
<accession>A0A7L4YKA5</accession>
<evidence type="ECO:0000256" key="5">
    <source>
        <dbReference type="ARBA" id="ARBA00022989"/>
    </source>
</evidence>
<gene>
    <name evidence="9" type="ORF">EK0264_04905</name>
</gene>
<evidence type="ECO:0000256" key="3">
    <source>
        <dbReference type="ARBA" id="ARBA00022475"/>
    </source>
</evidence>
<keyword evidence="6 7" id="KW-0472">Membrane</keyword>
<evidence type="ECO:0000256" key="4">
    <source>
        <dbReference type="ARBA" id="ARBA00022692"/>
    </source>
</evidence>
<evidence type="ECO:0000256" key="6">
    <source>
        <dbReference type="ARBA" id="ARBA00023136"/>
    </source>
</evidence>
<comment type="similarity">
    <text evidence="7">Belongs to the binding-protein-dependent transport system permease family.</text>
</comment>
<proteinExistence type="inferred from homology"/>
<dbReference type="Proteomes" id="UP000463857">
    <property type="component" value="Chromosome"/>
</dbReference>
<dbReference type="InterPro" id="IPR000515">
    <property type="entry name" value="MetI-like"/>
</dbReference>
<dbReference type="GO" id="GO:0005886">
    <property type="term" value="C:plasma membrane"/>
    <property type="evidence" value="ECO:0007669"/>
    <property type="project" value="UniProtKB-SubCell"/>
</dbReference>
<dbReference type="InterPro" id="IPR035906">
    <property type="entry name" value="MetI-like_sf"/>
</dbReference>
<dbReference type="SUPFAM" id="SSF161098">
    <property type="entry name" value="MetI-like"/>
    <property type="match status" value="1"/>
</dbReference>
<evidence type="ECO:0000256" key="7">
    <source>
        <dbReference type="RuleBase" id="RU363032"/>
    </source>
</evidence>
<feature type="transmembrane region" description="Helical" evidence="7">
    <location>
        <begin position="284"/>
        <end position="307"/>
    </location>
</feature>
<feature type="transmembrane region" description="Helical" evidence="7">
    <location>
        <begin position="177"/>
        <end position="197"/>
    </location>
</feature>
<feature type="transmembrane region" description="Helical" evidence="7">
    <location>
        <begin position="9"/>
        <end position="30"/>
    </location>
</feature>
<dbReference type="OrthoDB" id="9778910at2"/>
<comment type="subcellular location">
    <subcellularLocation>
        <location evidence="1 7">Cell membrane</location>
        <topology evidence="1 7">Multi-pass membrane protein</topology>
    </subcellularLocation>
</comment>
<dbReference type="PANTHER" id="PTHR43163:SF6">
    <property type="entry name" value="DIPEPTIDE TRANSPORT SYSTEM PERMEASE PROTEIN DPPB-RELATED"/>
    <property type="match status" value="1"/>
</dbReference>
<evidence type="ECO:0000256" key="1">
    <source>
        <dbReference type="ARBA" id="ARBA00004651"/>
    </source>
</evidence>
<feature type="transmembrane region" description="Helical" evidence="7">
    <location>
        <begin position="250"/>
        <end position="272"/>
    </location>
</feature>
<evidence type="ECO:0000313" key="9">
    <source>
        <dbReference type="EMBL" id="QHB99690.1"/>
    </source>
</evidence>
<dbReference type="RefSeq" id="WP_159543501.1">
    <property type="nucleotide sequence ID" value="NZ_CP047156.1"/>
</dbReference>
<keyword evidence="3" id="KW-1003">Cell membrane</keyword>
<name>A0A7L4YKA5_9ACTN</name>
<dbReference type="EMBL" id="CP047156">
    <property type="protein sequence ID" value="QHB99690.1"/>
    <property type="molecule type" value="Genomic_DNA"/>
</dbReference>
<dbReference type="Pfam" id="PF19300">
    <property type="entry name" value="BPD_transp_1_N"/>
    <property type="match status" value="1"/>
</dbReference>
<feature type="domain" description="ABC transmembrane type-1" evidence="8">
    <location>
        <begin position="95"/>
        <end position="300"/>
    </location>
</feature>
<evidence type="ECO:0000259" key="8">
    <source>
        <dbReference type="PROSITE" id="PS50928"/>
    </source>
</evidence>
<dbReference type="AlphaFoldDB" id="A0A7L4YKA5"/>
<dbReference type="GO" id="GO:0071916">
    <property type="term" value="F:dipeptide transmembrane transporter activity"/>
    <property type="evidence" value="ECO:0007669"/>
    <property type="project" value="TreeGrafter"/>
</dbReference>
<keyword evidence="10" id="KW-1185">Reference proteome</keyword>
<organism evidence="9 10">
    <name type="scientific">Epidermidibacterium keratini</name>
    <dbReference type="NCBI Taxonomy" id="1891644"/>
    <lineage>
        <taxon>Bacteria</taxon>
        <taxon>Bacillati</taxon>
        <taxon>Actinomycetota</taxon>
        <taxon>Actinomycetes</taxon>
        <taxon>Sporichthyales</taxon>
        <taxon>Sporichthyaceae</taxon>
        <taxon>Epidermidibacterium</taxon>
    </lineage>
</organism>
<evidence type="ECO:0000313" key="10">
    <source>
        <dbReference type="Proteomes" id="UP000463857"/>
    </source>
</evidence>
<dbReference type="PROSITE" id="PS50928">
    <property type="entry name" value="ABC_TM1"/>
    <property type="match status" value="1"/>
</dbReference>
<dbReference type="KEGG" id="eke:EK0264_04905"/>
<dbReference type="InParanoid" id="A0A7L4YKA5"/>
<dbReference type="CDD" id="cd06261">
    <property type="entry name" value="TM_PBP2"/>
    <property type="match status" value="1"/>
</dbReference>
<protein>
    <submittedName>
        <fullName evidence="9">ABC transporter permease subunit</fullName>
    </submittedName>
</protein>
<feature type="transmembrane region" description="Helical" evidence="7">
    <location>
        <begin position="95"/>
        <end position="119"/>
    </location>
</feature>
<dbReference type="Gene3D" id="1.10.3720.10">
    <property type="entry name" value="MetI-like"/>
    <property type="match status" value="1"/>
</dbReference>
<keyword evidence="5 7" id="KW-1133">Transmembrane helix</keyword>
<dbReference type="Pfam" id="PF00528">
    <property type="entry name" value="BPD_transp_1"/>
    <property type="match status" value="1"/>
</dbReference>
<feature type="transmembrane region" description="Helical" evidence="7">
    <location>
        <begin position="131"/>
        <end position="157"/>
    </location>
</feature>
<dbReference type="InterPro" id="IPR045621">
    <property type="entry name" value="BPD_transp_1_N"/>
</dbReference>
<keyword evidence="4 7" id="KW-0812">Transmembrane</keyword>
<reference evidence="9 10" key="1">
    <citation type="journal article" date="2018" name="Int. J. Syst. Evol. Microbiol.">
        <title>Epidermidibacterium keratini gen. nov., sp. nov., a member of the family Sporichthyaceae, isolated from keratin epidermis.</title>
        <authorList>
            <person name="Lee D.G."/>
            <person name="Trujillo M.E."/>
            <person name="Kang S."/>
            <person name="Nam J.J."/>
            <person name="Kim Y.J."/>
        </authorList>
    </citation>
    <scope>NUCLEOTIDE SEQUENCE [LARGE SCALE GENOMIC DNA]</scope>
    <source>
        <strain evidence="9 10">EPI-7</strain>
    </source>
</reference>
<sequence length="314" mass="33112">MIGYALRRLAVAGPLILIVAFGTFGLVYLMPGDAAVSIAGEGASAEEIDQVRSDLGLDRNIFVQFFDWTASALTGDLGHSFYYDESVSTVIGQRIGITLSIVVVGLVMALLVGVPAGIVAGMRPGSKTDRIITALTTIGIAVPAFWLAILLIGLFAIQLNVFNATGYRPITEGFGPWLASLILPAAAVASTSAADIARQTRSSVATVVGQDYIRTARAMGVRNSSITMRHVLRNAGVSIATVAGLQVERLIGAAVVVELLFAMPGLGQMALIGVQTRDIPAIQGVVILIAVIVIVVNLIVDMSYAWINPRLRKR</sequence>
<dbReference type="PANTHER" id="PTHR43163">
    <property type="entry name" value="DIPEPTIDE TRANSPORT SYSTEM PERMEASE PROTEIN DPPB-RELATED"/>
    <property type="match status" value="1"/>
</dbReference>